<gene>
    <name evidence="2" type="ORF">KIPB_008481</name>
</gene>
<comment type="caution">
    <text evidence="2">The sequence shown here is derived from an EMBL/GenBank/DDBJ whole genome shotgun (WGS) entry which is preliminary data.</text>
</comment>
<feature type="region of interest" description="Disordered" evidence="1">
    <location>
        <begin position="168"/>
        <end position="188"/>
    </location>
</feature>
<name>A0A9K3D1L9_9EUKA</name>
<protein>
    <submittedName>
        <fullName evidence="2">Uncharacterized protein</fullName>
    </submittedName>
</protein>
<feature type="compositionally biased region" description="Basic and acidic residues" evidence="1">
    <location>
        <begin position="175"/>
        <end position="188"/>
    </location>
</feature>
<reference evidence="2 3" key="1">
    <citation type="journal article" date="2018" name="PLoS ONE">
        <title>The draft genome of Kipferlia bialata reveals reductive genome evolution in fornicate parasites.</title>
        <authorList>
            <person name="Tanifuji G."/>
            <person name="Takabayashi S."/>
            <person name="Kume K."/>
            <person name="Takagi M."/>
            <person name="Nakayama T."/>
            <person name="Kamikawa R."/>
            <person name="Inagaki Y."/>
            <person name="Hashimoto T."/>
        </authorList>
    </citation>
    <scope>NUCLEOTIDE SEQUENCE [LARGE SCALE GENOMIC DNA]</scope>
    <source>
        <strain evidence="2">NY0173</strain>
    </source>
</reference>
<evidence type="ECO:0000313" key="3">
    <source>
        <dbReference type="Proteomes" id="UP000265618"/>
    </source>
</evidence>
<keyword evidence="3" id="KW-1185">Reference proteome</keyword>
<dbReference type="Proteomes" id="UP000265618">
    <property type="component" value="Unassembled WGS sequence"/>
</dbReference>
<dbReference type="AlphaFoldDB" id="A0A9K3D1L9"/>
<evidence type="ECO:0000313" key="2">
    <source>
        <dbReference type="EMBL" id="GIQ86600.1"/>
    </source>
</evidence>
<feature type="region of interest" description="Disordered" evidence="1">
    <location>
        <begin position="210"/>
        <end position="235"/>
    </location>
</feature>
<dbReference type="EMBL" id="BDIP01002641">
    <property type="protein sequence ID" value="GIQ86600.1"/>
    <property type="molecule type" value="Genomic_DNA"/>
</dbReference>
<evidence type="ECO:0000256" key="1">
    <source>
        <dbReference type="SAM" id="MobiDB-lite"/>
    </source>
</evidence>
<organism evidence="2 3">
    <name type="scientific">Kipferlia bialata</name>
    <dbReference type="NCBI Taxonomy" id="797122"/>
    <lineage>
        <taxon>Eukaryota</taxon>
        <taxon>Metamonada</taxon>
        <taxon>Carpediemonas-like organisms</taxon>
        <taxon>Kipferlia</taxon>
    </lineage>
</organism>
<accession>A0A9K3D1L9</accession>
<proteinExistence type="predicted"/>
<sequence length="314" mass="33894">DVRLLFPGLSVSLYSLRVASVDSHRHSLDAIPVAILPLVNPGCTVSVWYEHPLSVDAVKGIQTMLAPHVGIPSGYDTGSFLVQPSQDGYLHILNEPHCNPGPTSIRLALTHLGLDMPTTTATKGSKKKETRHLPMAVAQTLGIAFEFGTRSSLLPRHLQEVRTPSCRVSGMCGSEETHGTARGGESDKERWWRDRSAITVLMSPMPEGIEGRERREGREGREAVSEGREGVESEGHRVGVDGVIDKVTSGYLPLPVLSVASSVYTQREAFTSQISIRVGVDMERAGYTSQGEELVLDIAAATGAAHAIIPTQCR</sequence>
<feature type="non-terminal residue" evidence="2">
    <location>
        <position position="1"/>
    </location>
</feature>